<comment type="caution">
    <text evidence="2">The sequence shown here is derived from an EMBL/GenBank/DDBJ whole genome shotgun (WGS) entry which is preliminary data.</text>
</comment>
<keyword evidence="1" id="KW-0812">Transmembrane</keyword>
<feature type="transmembrane region" description="Helical" evidence="1">
    <location>
        <begin position="49"/>
        <end position="69"/>
    </location>
</feature>
<evidence type="ECO:0000313" key="2">
    <source>
        <dbReference type="EMBL" id="ROW59657.1"/>
    </source>
</evidence>
<accession>A0A423XSZ8</accession>
<feature type="transmembrane region" description="Helical" evidence="1">
    <location>
        <begin position="23"/>
        <end position="43"/>
    </location>
</feature>
<dbReference type="RefSeq" id="WP_123948721.1">
    <property type="nucleotide sequence ID" value="NZ_PQJL01000016.1"/>
</dbReference>
<proteinExistence type="predicted"/>
<evidence type="ECO:0000256" key="1">
    <source>
        <dbReference type="SAM" id="Phobius"/>
    </source>
</evidence>
<sequence length="402" mass="44218">MPVWLDAIPEKAPVVKRPGMRRWLLVLIFFILTGAVVTFWDWPTARSGFVFWFTALGLPFCLWGFVFSLRCIGYKAEQRAIESRNIERDILLAKEIRRGQRCAWILGSTVQTPAAKDASKLLNIMADATPVATLIKPRGGGAMIRYAELSGFGRSFDRALDSAITRISACITRVIEKLPRGIPCWLLIDYDDVNAVQAFETIKSRLTDTTGLSFRVLSGSGMAVFDNWLDRHWNTPSLLVAVTLSLPSVPQEGGTDAVTAVILSNRQAAEFPNAVRLHRPEKGHAAALTETLSRALQWSRLSAQQLCGAWVSGPSLAAGSEWNTACEQNGVTFSLTNDNQCLDPVLGYAGIASVWLAVTIAQAVFDERGEQVIAAQPAVDKDEIWVVVLSRQHGLKELPRNV</sequence>
<evidence type="ECO:0000313" key="3">
    <source>
        <dbReference type="Proteomes" id="UP000285793"/>
    </source>
</evidence>
<protein>
    <submittedName>
        <fullName evidence="2">Uncharacterized protein</fullName>
    </submittedName>
</protein>
<reference evidence="2 3" key="1">
    <citation type="journal article" date="2018" name="Front. Microbiol.">
        <title>An Investigation of an Acute Gastroenteritis Outbreak: Cronobacter sakazakii, a Potential Cause of Food-Borne Illness.</title>
        <authorList>
            <person name="Yong W."/>
            <person name="Guo B."/>
            <person name="Shi X."/>
            <person name="Cheng T."/>
            <person name="Chen M."/>
            <person name="Jiang X."/>
            <person name="Ye Y."/>
            <person name="Wang J."/>
            <person name="Xie G."/>
            <person name="Ding J."/>
        </authorList>
    </citation>
    <scope>NUCLEOTIDE SEQUENCE [LARGE SCALE GENOMIC DNA]</scope>
    <source>
        <strain evidence="2 3">S1</strain>
    </source>
</reference>
<dbReference type="AlphaFoldDB" id="A0A423XSZ8"/>
<organism evidence="2 3">
    <name type="scientific">Cronobacter malonaticus</name>
    <dbReference type="NCBI Taxonomy" id="413503"/>
    <lineage>
        <taxon>Bacteria</taxon>
        <taxon>Pseudomonadati</taxon>
        <taxon>Pseudomonadota</taxon>
        <taxon>Gammaproteobacteria</taxon>
        <taxon>Enterobacterales</taxon>
        <taxon>Enterobacteriaceae</taxon>
        <taxon>Cronobacter</taxon>
    </lineage>
</organism>
<keyword evidence="1" id="KW-1133">Transmembrane helix</keyword>
<keyword evidence="1" id="KW-0472">Membrane</keyword>
<name>A0A423XSZ8_9ENTR</name>
<dbReference type="EMBL" id="PQJL01000016">
    <property type="protein sequence ID" value="ROW59657.1"/>
    <property type="molecule type" value="Genomic_DNA"/>
</dbReference>
<dbReference type="Proteomes" id="UP000285793">
    <property type="component" value="Unassembled WGS sequence"/>
</dbReference>
<gene>
    <name evidence="2" type="ORF">C3E80_14795</name>
</gene>